<dbReference type="Pfam" id="PF01609">
    <property type="entry name" value="DDE_Tnp_1"/>
    <property type="match status" value="1"/>
</dbReference>
<evidence type="ECO:0000313" key="3">
    <source>
        <dbReference type="EMBL" id="EFA98330.1"/>
    </source>
</evidence>
<dbReference type="InterPro" id="IPR047629">
    <property type="entry name" value="IS1182_transpos"/>
</dbReference>
<dbReference type="AlphaFoldDB" id="D1VX31"/>
<comment type="caution">
    <text evidence="3">The sequence shown here is derived from an EMBL/GenBank/DDBJ whole genome shotgun (WGS) entry which is preliminary data.</text>
</comment>
<dbReference type="EMBL" id="ADEF01000007">
    <property type="protein sequence ID" value="EFA98330.1"/>
    <property type="molecule type" value="Genomic_DNA"/>
</dbReference>
<dbReference type="NCBIfam" id="NF033551">
    <property type="entry name" value="transpos_IS1182"/>
    <property type="match status" value="1"/>
</dbReference>
<dbReference type="PANTHER" id="PTHR33408">
    <property type="entry name" value="TRANSPOSASE"/>
    <property type="match status" value="1"/>
</dbReference>
<evidence type="ECO:0000313" key="4">
    <source>
        <dbReference type="Proteomes" id="UP000004001"/>
    </source>
</evidence>
<dbReference type="GO" id="GO:0003677">
    <property type="term" value="F:DNA binding"/>
    <property type="evidence" value="ECO:0007669"/>
    <property type="project" value="InterPro"/>
</dbReference>
<sequence>MLQQQQTISFSDYSSLYDLIIPKDNLLRQIKNLVDFSFVYQELKDKYCHDNGRTAESPIRMFKYLLLKVIYNISDVDVVERTRYDMSFKYFLDLTPEETNLINPSSLTKFRRLRLKDVELLDLLIQKTVSIAIELGVLKSKTIIVDATHTLARSNPISAAKNLEYYSKAVIKVVQSVDNSIELPELPKEKKYSSIMHAAKALVLAVDSNTVTANIPVVKERLNMLKETISDAETRGVTSKDEDARTGHKTANSSFFGYKTHIAMSDERIITAATVTSGEKGDGQQLPKLVKKTEDAGMEVDFIVADTAYSSKENLKMAKENNMHLSARLSSVIDGNRTNKLPFEYNKDADLYVCPAGHLAKRKEKNNRKEGKCHRNSSVTYYFDVEKCKVCPLREGCYKQGAKTKTYMVTIKSDEQLEQIEYQKTEEFISLQRKRYKIEAKNSELKNVLGYDRALSYGLSCMEMQGALTIFAANVKRILKLKQSA</sequence>
<accession>D1VX31</accession>
<evidence type="ECO:0000259" key="2">
    <source>
        <dbReference type="Pfam" id="PF05598"/>
    </source>
</evidence>
<name>D1VX31_9BACT</name>
<gene>
    <name evidence="3" type="ORF">HMPREF9019_0883</name>
</gene>
<dbReference type="GO" id="GO:0006313">
    <property type="term" value="P:DNA transposition"/>
    <property type="evidence" value="ECO:0007669"/>
    <property type="project" value="InterPro"/>
</dbReference>
<evidence type="ECO:0000259" key="1">
    <source>
        <dbReference type="Pfam" id="PF01609"/>
    </source>
</evidence>
<keyword evidence="4" id="KW-1185">Reference proteome</keyword>
<dbReference type="Proteomes" id="UP000004001">
    <property type="component" value="Unassembled WGS sequence"/>
</dbReference>
<dbReference type="RefSeq" id="WP_008122274.1">
    <property type="nucleotide sequence ID" value="NZ_ADEF01000007.1"/>
</dbReference>
<organism evidence="3 4">
    <name type="scientific">Hoylesella timonensis CRIS 5C-B1</name>
    <dbReference type="NCBI Taxonomy" id="679189"/>
    <lineage>
        <taxon>Bacteria</taxon>
        <taxon>Pseudomonadati</taxon>
        <taxon>Bacteroidota</taxon>
        <taxon>Bacteroidia</taxon>
        <taxon>Bacteroidales</taxon>
        <taxon>Prevotellaceae</taxon>
        <taxon>Hoylesella</taxon>
    </lineage>
</organism>
<dbReference type="PANTHER" id="PTHR33408:SF2">
    <property type="entry name" value="TRANSPOSASE DDE DOMAIN-CONTAINING PROTEIN"/>
    <property type="match status" value="1"/>
</dbReference>
<protein>
    <submittedName>
        <fullName evidence="3">Transposase, IS4 family</fullName>
    </submittedName>
</protein>
<feature type="domain" description="Transposase InsH N-terminal" evidence="2">
    <location>
        <begin position="20"/>
        <end position="112"/>
    </location>
</feature>
<feature type="domain" description="Transposase IS4-like" evidence="1">
    <location>
        <begin position="228"/>
        <end position="474"/>
    </location>
</feature>
<dbReference type="eggNOG" id="COG3039">
    <property type="taxonomic scope" value="Bacteria"/>
</dbReference>
<dbReference type="Pfam" id="PF05598">
    <property type="entry name" value="DUF772"/>
    <property type="match status" value="1"/>
</dbReference>
<dbReference type="InterPro" id="IPR002559">
    <property type="entry name" value="Transposase_11"/>
</dbReference>
<proteinExistence type="predicted"/>
<dbReference type="InterPro" id="IPR008490">
    <property type="entry name" value="Transposase_InsH_N"/>
</dbReference>
<dbReference type="GO" id="GO:0004803">
    <property type="term" value="F:transposase activity"/>
    <property type="evidence" value="ECO:0007669"/>
    <property type="project" value="InterPro"/>
</dbReference>
<reference evidence="3 4" key="1">
    <citation type="submission" date="2009-12" db="EMBL/GenBank/DDBJ databases">
        <title>Genome Sequence of Prevotella timonensis CRIS 5C-B1.</title>
        <authorList>
            <person name="Durkin A.S."/>
            <person name="Madupu R."/>
            <person name="Torralba M."/>
            <person name="Methe B."/>
            <person name="Sutton G."/>
            <person name="Strausberg R.L."/>
            <person name="Nelson K.E."/>
        </authorList>
    </citation>
    <scope>NUCLEOTIDE SEQUENCE [LARGE SCALE GENOMIC DNA]</scope>
    <source>
        <strain evidence="3 4">CRIS 5C-B1</strain>
    </source>
</reference>